<evidence type="ECO:0000313" key="1">
    <source>
        <dbReference type="EMBL" id="CEH11729.1"/>
    </source>
</evidence>
<proteinExistence type="predicted"/>
<sequence>MHSNHEHDLGRNDSFFRIAPSLFANACCRYGSFKNGFQLFRVLAEEDSVATRHTPSSLTIVPQMKSCSCSVETMCCSPSSPLL</sequence>
<organism evidence="1 2">
    <name type="scientific">Ceraceosorus bombacis</name>
    <dbReference type="NCBI Taxonomy" id="401625"/>
    <lineage>
        <taxon>Eukaryota</taxon>
        <taxon>Fungi</taxon>
        <taxon>Dikarya</taxon>
        <taxon>Basidiomycota</taxon>
        <taxon>Ustilaginomycotina</taxon>
        <taxon>Exobasidiomycetes</taxon>
        <taxon>Ceraceosorales</taxon>
        <taxon>Ceraceosoraceae</taxon>
        <taxon>Ceraceosorus</taxon>
    </lineage>
</organism>
<accession>A0A0P1B777</accession>
<dbReference type="Proteomes" id="UP000054845">
    <property type="component" value="Unassembled WGS sequence"/>
</dbReference>
<protein>
    <submittedName>
        <fullName evidence="1">Uncharacterized protein</fullName>
    </submittedName>
</protein>
<dbReference type="AlphaFoldDB" id="A0A0P1B777"/>
<keyword evidence="2" id="KW-1185">Reference proteome</keyword>
<dbReference type="EMBL" id="CCYA01000065">
    <property type="protein sequence ID" value="CEH11729.1"/>
    <property type="molecule type" value="Genomic_DNA"/>
</dbReference>
<name>A0A0P1B777_9BASI</name>
<evidence type="ECO:0000313" key="2">
    <source>
        <dbReference type="Proteomes" id="UP000054845"/>
    </source>
</evidence>
<reference evidence="1 2" key="1">
    <citation type="submission" date="2014-09" db="EMBL/GenBank/DDBJ databases">
        <authorList>
            <person name="Magalhaes I.L.F."/>
            <person name="Oliveira U."/>
            <person name="Santos F.R."/>
            <person name="Vidigal T.H.D.A."/>
            <person name="Brescovit A.D."/>
            <person name="Santos A.J."/>
        </authorList>
    </citation>
    <scope>NUCLEOTIDE SEQUENCE [LARGE SCALE GENOMIC DNA]</scope>
</reference>